<accession>A0AAW9FMS8</accession>
<dbReference type="EMBL" id="JAVRAF010000034">
    <property type="protein sequence ID" value="MDX8305877.1"/>
    <property type="molecule type" value="Genomic_DNA"/>
</dbReference>
<evidence type="ECO:0000256" key="2">
    <source>
        <dbReference type="ARBA" id="ARBA00022475"/>
    </source>
</evidence>
<evidence type="ECO:0000256" key="5">
    <source>
        <dbReference type="ARBA" id="ARBA00023136"/>
    </source>
</evidence>
<dbReference type="RefSeq" id="WP_320203914.1">
    <property type="nucleotide sequence ID" value="NZ_CP192787.1"/>
</dbReference>
<dbReference type="InterPro" id="IPR019476">
    <property type="entry name" value="T4SS_TraD_DNA-bd"/>
</dbReference>
<dbReference type="Pfam" id="PF10412">
    <property type="entry name" value="TrwB_AAD_bind"/>
    <property type="match status" value="1"/>
</dbReference>
<dbReference type="InterPro" id="IPR051539">
    <property type="entry name" value="T4SS-coupling_protein"/>
</dbReference>
<organism evidence="8">
    <name type="scientific">Agrobacterium rosae</name>
    <dbReference type="NCBI Taxonomy" id="1972867"/>
    <lineage>
        <taxon>Bacteria</taxon>
        <taxon>Pseudomonadati</taxon>
        <taxon>Pseudomonadota</taxon>
        <taxon>Alphaproteobacteria</taxon>
        <taxon>Hyphomicrobiales</taxon>
        <taxon>Rhizobiaceae</taxon>
        <taxon>Rhizobium/Agrobacterium group</taxon>
        <taxon>Agrobacterium</taxon>
    </lineage>
</organism>
<feature type="transmembrane region" description="Helical" evidence="6">
    <location>
        <begin position="21"/>
        <end position="41"/>
    </location>
</feature>
<gene>
    <name evidence="8" type="ORF">RMR22_27030</name>
</gene>
<evidence type="ECO:0000256" key="6">
    <source>
        <dbReference type="SAM" id="Phobius"/>
    </source>
</evidence>
<dbReference type="AlphaFoldDB" id="A0AAW9FMS8"/>
<keyword evidence="4 6" id="KW-1133">Transmembrane helix</keyword>
<name>A0AAW9FMS8_9HYPH</name>
<feature type="transmembrane region" description="Helical" evidence="6">
    <location>
        <begin position="89"/>
        <end position="111"/>
    </location>
</feature>
<feature type="transmembrane region" description="Helical" evidence="6">
    <location>
        <begin position="47"/>
        <end position="68"/>
    </location>
</feature>
<dbReference type="PANTHER" id="PTHR37937:SF1">
    <property type="entry name" value="CONJUGATIVE TRANSFER: DNA TRANSPORT"/>
    <property type="match status" value="1"/>
</dbReference>
<reference evidence="8" key="1">
    <citation type="journal article" date="2023" name="Phytobiomes J">
        <title>Deciphering the key players within the bacterial microbiota associated with aerial crown gall tumors on rhododendron: Insights into the gallobiome.</title>
        <authorList>
            <person name="Kuzmanovic N."/>
            <person name="Nesme J."/>
            <person name="Wolf J."/>
            <person name="Neumann-Schaal M."/>
            <person name="Petersen J."/>
            <person name="Fernandez-Gnecco G."/>
            <person name="Sproeer C."/>
            <person name="Bunk B."/>
            <person name="Overmann J."/>
            <person name="Sorensen S.J."/>
            <person name="Idczak E."/>
            <person name="Smalla K."/>
        </authorList>
    </citation>
    <scope>NUCLEOTIDE SEQUENCE</scope>
    <source>
        <strain evidence="8">Rho-11.1</strain>
    </source>
</reference>
<dbReference type="GO" id="GO:0003677">
    <property type="term" value="F:DNA binding"/>
    <property type="evidence" value="ECO:0007669"/>
    <property type="project" value="UniProtKB-KW"/>
</dbReference>
<dbReference type="Gene3D" id="3.40.50.300">
    <property type="entry name" value="P-loop containing nucleotide triphosphate hydrolases"/>
    <property type="match status" value="2"/>
</dbReference>
<keyword evidence="5 6" id="KW-0472">Membrane</keyword>
<evidence type="ECO:0000256" key="1">
    <source>
        <dbReference type="ARBA" id="ARBA00004651"/>
    </source>
</evidence>
<keyword evidence="3 6" id="KW-0812">Transmembrane</keyword>
<keyword evidence="8" id="KW-0238">DNA-binding</keyword>
<evidence type="ECO:0000256" key="4">
    <source>
        <dbReference type="ARBA" id="ARBA00022989"/>
    </source>
</evidence>
<evidence type="ECO:0000313" key="8">
    <source>
        <dbReference type="EMBL" id="MDX8305877.1"/>
    </source>
</evidence>
<feature type="domain" description="Type IV secretion system coupling protein TraD DNA-binding" evidence="7">
    <location>
        <begin position="193"/>
        <end position="574"/>
    </location>
</feature>
<proteinExistence type="predicted"/>
<comment type="subcellular location">
    <subcellularLocation>
        <location evidence="1">Cell membrane</location>
        <topology evidence="1">Multi-pass membrane protein</topology>
    </subcellularLocation>
</comment>
<feature type="transmembrane region" description="Helical" evidence="6">
    <location>
        <begin position="131"/>
        <end position="150"/>
    </location>
</feature>
<sequence length="583" mass="64150">MTKTELKSWLGGEQDQSLSRMKWAFLLMVGLSIYSFIGSSAETATAPLASLLWMVGIALFLVATVTAFRHMGARVVGQYVSGSHGVRRVLLFAVLLWAVAIASATLARFFVGMMRDNTVLDSGYNDYVHGAPTVVFLIASAVLFFVFVTLGRSALSTPEGVTRHHMRGADFATKDQYLAELEKRHPERPRAAEIAGVPFPPGHERMHTAIAASTGAGKTTALRGLLDTIRARGDRAIVLDNNSEFMRAFRQDGDFILSPFHEESVGWRLSNEARDLHDWDRLASGFVPEGSGSSAEWHDMAKSLFGAVGAGLFEVYDGTFTNAELQRVLIAAEADELAPLVSGTTAEVLAASDDYNARRLQSVRMSFIANLKAWRYVKDGNFSLRDWIASDTSEWMFLPYSDYEMTLARDLLAAWVDIMVTSALNRREGPAPLRTTWIIVDELNSLGEIPALLVGATRLRKAGVAIVVAVQDFAQLRETYSDNRAETLMNNFSNKLVLRTTEGNAAEYLSKQLGDREMQEDHTSFGTGGGGSLTYSTNIVMERLVLPSEIQKLPDLEGYLNFAGDWPVIRVRVPLPESKASQS</sequence>
<dbReference type="CDD" id="cd01127">
    <property type="entry name" value="TrwB_TraG_TraD_VirD4"/>
    <property type="match status" value="1"/>
</dbReference>
<dbReference type="PANTHER" id="PTHR37937">
    <property type="entry name" value="CONJUGATIVE TRANSFER: DNA TRANSPORT"/>
    <property type="match status" value="1"/>
</dbReference>
<dbReference type="InterPro" id="IPR027417">
    <property type="entry name" value="P-loop_NTPase"/>
</dbReference>
<protein>
    <submittedName>
        <fullName evidence="8">Type IV secretion system DNA-binding domain-containing protein</fullName>
    </submittedName>
</protein>
<evidence type="ECO:0000256" key="3">
    <source>
        <dbReference type="ARBA" id="ARBA00022692"/>
    </source>
</evidence>
<dbReference type="SUPFAM" id="SSF52540">
    <property type="entry name" value="P-loop containing nucleoside triphosphate hydrolases"/>
    <property type="match status" value="1"/>
</dbReference>
<keyword evidence="2" id="KW-1003">Cell membrane</keyword>
<dbReference type="GO" id="GO:0005886">
    <property type="term" value="C:plasma membrane"/>
    <property type="evidence" value="ECO:0007669"/>
    <property type="project" value="UniProtKB-SubCell"/>
</dbReference>
<comment type="caution">
    <text evidence="8">The sequence shown here is derived from an EMBL/GenBank/DDBJ whole genome shotgun (WGS) entry which is preliminary data.</text>
</comment>
<evidence type="ECO:0000259" key="7">
    <source>
        <dbReference type="Pfam" id="PF10412"/>
    </source>
</evidence>